<dbReference type="Pfam" id="PF00440">
    <property type="entry name" value="TetR_N"/>
    <property type="match status" value="1"/>
</dbReference>
<dbReference type="Gene3D" id="1.10.357.10">
    <property type="entry name" value="Tetracycline Repressor, domain 2"/>
    <property type="match status" value="1"/>
</dbReference>
<evidence type="ECO:0000256" key="4">
    <source>
        <dbReference type="PROSITE-ProRule" id="PRU00335"/>
    </source>
</evidence>
<keyword evidence="2 4" id="KW-0238">DNA-binding</keyword>
<dbReference type="InterPro" id="IPR001647">
    <property type="entry name" value="HTH_TetR"/>
</dbReference>
<evidence type="ECO:0000313" key="8">
    <source>
        <dbReference type="Proteomes" id="UP000541470"/>
    </source>
</evidence>
<dbReference type="GO" id="GO:0000976">
    <property type="term" value="F:transcription cis-regulatory region binding"/>
    <property type="evidence" value="ECO:0007669"/>
    <property type="project" value="TreeGrafter"/>
</dbReference>
<dbReference type="EMBL" id="JABBGK010000001">
    <property type="protein sequence ID" value="NML74107.1"/>
    <property type="molecule type" value="Genomic_DNA"/>
</dbReference>
<dbReference type="PANTHER" id="PTHR30055">
    <property type="entry name" value="HTH-TYPE TRANSCRIPTIONAL REGULATOR RUTR"/>
    <property type="match status" value="1"/>
</dbReference>
<keyword evidence="8" id="KW-1185">Reference proteome</keyword>
<evidence type="ECO:0000256" key="3">
    <source>
        <dbReference type="ARBA" id="ARBA00023163"/>
    </source>
</evidence>
<dbReference type="PROSITE" id="PS50977">
    <property type="entry name" value="HTH_TETR_2"/>
    <property type="match status" value="1"/>
</dbReference>
<dbReference type="GO" id="GO:0003700">
    <property type="term" value="F:DNA-binding transcription factor activity"/>
    <property type="evidence" value="ECO:0007669"/>
    <property type="project" value="TreeGrafter"/>
</dbReference>
<dbReference type="PANTHER" id="PTHR30055:SF234">
    <property type="entry name" value="HTH-TYPE TRANSCRIPTIONAL REGULATOR BETI"/>
    <property type="match status" value="1"/>
</dbReference>
<name>A0A7Y0AV74_9HYPH</name>
<sequence>MLRPVTSNHRTTRQDATLSSTRKYRSPLREAQAHETREKILSAATELLSHNPFGDFSVDEIAAAAGVERRTVFRHFSNKEALLDALWDFVNEQLAAQPRPSSFDELVSGPRTAFPAFDRNAGLMRASLHTPAGQAMRLRAVPARREAFRSCLAEKLAQVPAKEAEKIEALAHLLYSAGAWETLKDYAEMDGETAGEAASWAIETLVDAVITRAKS</sequence>
<evidence type="ECO:0000256" key="1">
    <source>
        <dbReference type="ARBA" id="ARBA00023015"/>
    </source>
</evidence>
<proteinExistence type="predicted"/>
<gene>
    <name evidence="7" type="ORF">HHL25_08235</name>
</gene>
<evidence type="ECO:0000313" key="7">
    <source>
        <dbReference type="EMBL" id="NML74107.1"/>
    </source>
</evidence>
<protein>
    <submittedName>
        <fullName evidence="7">TetR/AcrR family transcriptional regulator</fullName>
    </submittedName>
</protein>
<organism evidence="7 8">
    <name type="scientific">Rhizobium terricola</name>
    <dbReference type="NCBI Taxonomy" id="2728849"/>
    <lineage>
        <taxon>Bacteria</taxon>
        <taxon>Pseudomonadati</taxon>
        <taxon>Pseudomonadota</taxon>
        <taxon>Alphaproteobacteria</taxon>
        <taxon>Hyphomicrobiales</taxon>
        <taxon>Rhizobiaceae</taxon>
        <taxon>Rhizobium/Agrobacterium group</taxon>
        <taxon>Rhizobium</taxon>
    </lineage>
</organism>
<dbReference type="AlphaFoldDB" id="A0A7Y0AV74"/>
<dbReference type="InterPro" id="IPR009057">
    <property type="entry name" value="Homeodomain-like_sf"/>
</dbReference>
<dbReference type="Proteomes" id="UP000541470">
    <property type="component" value="Unassembled WGS sequence"/>
</dbReference>
<reference evidence="7 8" key="1">
    <citation type="submission" date="2020-04" db="EMBL/GenBank/DDBJ databases">
        <title>Rhizobium sp. S-51 isolated from soil.</title>
        <authorList>
            <person name="Dahal R.H."/>
        </authorList>
    </citation>
    <scope>NUCLEOTIDE SEQUENCE [LARGE SCALE GENOMIC DNA]</scope>
    <source>
        <strain evidence="7 8">S-51</strain>
    </source>
</reference>
<evidence type="ECO:0000256" key="5">
    <source>
        <dbReference type="SAM" id="MobiDB-lite"/>
    </source>
</evidence>
<dbReference type="PRINTS" id="PR00455">
    <property type="entry name" value="HTHTETR"/>
</dbReference>
<accession>A0A7Y0AV74</accession>
<feature type="DNA-binding region" description="H-T-H motif" evidence="4">
    <location>
        <begin position="57"/>
        <end position="76"/>
    </location>
</feature>
<dbReference type="SUPFAM" id="SSF46689">
    <property type="entry name" value="Homeodomain-like"/>
    <property type="match status" value="1"/>
</dbReference>
<evidence type="ECO:0000256" key="2">
    <source>
        <dbReference type="ARBA" id="ARBA00023125"/>
    </source>
</evidence>
<keyword evidence="1" id="KW-0805">Transcription regulation</keyword>
<dbReference type="InterPro" id="IPR050109">
    <property type="entry name" value="HTH-type_TetR-like_transc_reg"/>
</dbReference>
<keyword evidence="3" id="KW-0804">Transcription</keyword>
<evidence type="ECO:0000259" key="6">
    <source>
        <dbReference type="PROSITE" id="PS50977"/>
    </source>
</evidence>
<comment type="caution">
    <text evidence="7">The sequence shown here is derived from an EMBL/GenBank/DDBJ whole genome shotgun (WGS) entry which is preliminary data.</text>
</comment>
<feature type="region of interest" description="Disordered" evidence="5">
    <location>
        <begin position="1"/>
        <end position="35"/>
    </location>
</feature>
<feature type="compositionally biased region" description="Polar residues" evidence="5">
    <location>
        <begin position="1"/>
        <end position="21"/>
    </location>
</feature>
<feature type="domain" description="HTH tetR-type" evidence="6">
    <location>
        <begin position="34"/>
        <end position="94"/>
    </location>
</feature>